<dbReference type="Gene3D" id="3.40.50.880">
    <property type="match status" value="1"/>
</dbReference>
<sequence>MVWSLSFDPLLPLWALIAGAALALLLTGISGYLSLRGWLLRSATMALLLFALANPAVEREDREPLSSVVALVVDKSQSQRLAGREATTEEAAEEIKRRIEALKGFDLRVLEARNSGSGDGTQVFQTLTNGLADVPPERVGGAIIVTDGQIHDIPETAGALGFDAPVHGLITGRVEERDRRIVLDKAPRFGLVGSEQTVSLTVVDQGQGTGPGDQVRLTVKRDGDVITQRMAQTGVKIDIPVEIAHGGDNIFEFDAEPLTGELTTLNNRAVVTIDGIRENLRVLLVSGSPHAGERTWRNLLKSDASVDLVHFTILRPPEKQDGTPINQLSLIAFPTRELFSVKIDEFDLIIFDRYVRRGVLPMLYFDNIARYVRDGGAVLLAGGPDYAEGGSLYRTPLAPILPARPTGTILEQPFHATLANLGERHPVTRGLPGSEQDPPAWSRWFRAVDTEIDAGHTLMSGPSDTPLLVLNREGEGRVAMLLSDHVWLWARGYEGGGPHVPLLRRLAHWLMQEPDLEEEALNVSLRGPELVIERQTLGESIDDVTVISPTGDRSEVTLTEQEPGLWRGGLPVTETGLFSVSEGTMSALIHVGPQNPREYTDVLSSTEPLAPLVEATGGTSERLRDIGGDLNAPRVVSMHQSASYAGNGWIGLKATEASVLNGIDRYPLMIGLLGLALLLGALSLTWYREGR</sequence>
<name>A0ABT0H264_9HYPH</name>
<evidence type="ECO:0000256" key="1">
    <source>
        <dbReference type="SAM" id="Phobius"/>
    </source>
</evidence>
<keyword evidence="3" id="KW-1185">Reference proteome</keyword>
<reference evidence="2" key="1">
    <citation type="submission" date="2022-04" db="EMBL/GenBank/DDBJ databases">
        <title>Roseibium sp. CAU 1639 isolated from mud.</title>
        <authorList>
            <person name="Kim W."/>
        </authorList>
    </citation>
    <scope>NUCLEOTIDE SEQUENCE</scope>
    <source>
        <strain evidence="2">CAU 1639</strain>
    </source>
</reference>
<organism evidence="2 3">
    <name type="scientific">Roseibium sediminicola</name>
    <dbReference type="NCBI Taxonomy" id="2933272"/>
    <lineage>
        <taxon>Bacteria</taxon>
        <taxon>Pseudomonadati</taxon>
        <taxon>Pseudomonadota</taxon>
        <taxon>Alphaproteobacteria</taxon>
        <taxon>Hyphomicrobiales</taxon>
        <taxon>Stappiaceae</taxon>
        <taxon>Roseibium</taxon>
    </lineage>
</organism>
<proteinExistence type="predicted"/>
<keyword evidence="1" id="KW-0812">Transmembrane</keyword>
<comment type="caution">
    <text evidence="2">The sequence shown here is derived from an EMBL/GenBank/DDBJ whole genome shotgun (WGS) entry which is preliminary data.</text>
</comment>
<dbReference type="PANTHER" id="PTHR37947:SF1">
    <property type="entry name" value="BLL2462 PROTEIN"/>
    <property type="match status" value="1"/>
</dbReference>
<feature type="transmembrane region" description="Helical" evidence="1">
    <location>
        <begin position="12"/>
        <end position="33"/>
    </location>
</feature>
<dbReference type="Proteomes" id="UP001431221">
    <property type="component" value="Unassembled WGS sequence"/>
</dbReference>
<dbReference type="InterPro" id="IPR029062">
    <property type="entry name" value="Class_I_gatase-like"/>
</dbReference>
<dbReference type="EMBL" id="JALNMJ010000031">
    <property type="protein sequence ID" value="MCK7615771.1"/>
    <property type="molecule type" value="Genomic_DNA"/>
</dbReference>
<evidence type="ECO:0000313" key="2">
    <source>
        <dbReference type="EMBL" id="MCK7615771.1"/>
    </source>
</evidence>
<dbReference type="PANTHER" id="PTHR37947">
    <property type="entry name" value="BLL2462 PROTEIN"/>
    <property type="match status" value="1"/>
</dbReference>
<evidence type="ECO:0000313" key="3">
    <source>
        <dbReference type="Proteomes" id="UP001431221"/>
    </source>
</evidence>
<dbReference type="SUPFAM" id="SSF52317">
    <property type="entry name" value="Class I glutamine amidotransferase-like"/>
    <property type="match status" value="1"/>
</dbReference>
<dbReference type="RefSeq" id="WP_248159576.1">
    <property type="nucleotide sequence ID" value="NZ_JALNMJ010000031.1"/>
</dbReference>
<feature type="transmembrane region" description="Helical" evidence="1">
    <location>
        <begin position="666"/>
        <end position="687"/>
    </location>
</feature>
<keyword evidence="1" id="KW-0472">Membrane</keyword>
<feature type="transmembrane region" description="Helical" evidence="1">
    <location>
        <begin position="38"/>
        <end position="57"/>
    </location>
</feature>
<accession>A0ABT0H264</accession>
<protein>
    <recommendedName>
        <fullName evidence="4">Glutamine amidotransferase</fullName>
    </recommendedName>
</protein>
<keyword evidence="1" id="KW-1133">Transmembrane helix</keyword>
<gene>
    <name evidence="2" type="ORF">M0H32_26750</name>
</gene>
<evidence type="ECO:0008006" key="4">
    <source>
        <dbReference type="Google" id="ProtNLM"/>
    </source>
</evidence>